<evidence type="ECO:0000313" key="1">
    <source>
        <dbReference type="EMBL" id="STY67197.1"/>
    </source>
</evidence>
<reference evidence="1 2" key="1">
    <citation type="submission" date="2018-06" db="EMBL/GenBank/DDBJ databases">
        <authorList>
            <consortium name="Pathogen Informatics"/>
            <person name="Doyle S."/>
        </authorList>
    </citation>
    <scope>NUCLEOTIDE SEQUENCE [LARGE SCALE GENOMIC DNA]</scope>
    <source>
        <strain evidence="1 2">NCTC9380</strain>
    </source>
</reference>
<dbReference type="EMBL" id="UGPL01000006">
    <property type="protein sequence ID" value="STY67197.1"/>
    <property type="molecule type" value="Genomic_DNA"/>
</dbReference>
<name>A0A378NH51_MANHA</name>
<dbReference type="Proteomes" id="UP000254031">
    <property type="component" value="Unassembled WGS sequence"/>
</dbReference>
<accession>A0A378NH51</accession>
<organism evidence="1 2">
    <name type="scientific">Mannheimia haemolytica</name>
    <name type="common">Pasteurella haemolytica</name>
    <dbReference type="NCBI Taxonomy" id="75985"/>
    <lineage>
        <taxon>Bacteria</taxon>
        <taxon>Pseudomonadati</taxon>
        <taxon>Pseudomonadota</taxon>
        <taxon>Gammaproteobacteria</taxon>
        <taxon>Pasteurellales</taxon>
        <taxon>Pasteurellaceae</taxon>
        <taxon>Mannheimia</taxon>
    </lineage>
</organism>
<sequence length="55" mass="6392">MQTYQHKALCRVRTITLFLSLTKDKLQWETALNVAKAEFDLLVPAIQTCRRSNLI</sequence>
<proteinExistence type="predicted"/>
<dbReference type="RefSeq" id="WP_020824164.1">
    <property type="nucleotide sequence ID" value="NZ_CP017484.1"/>
</dbReference>
<dbReference type="AlphaFoldDB" id="A0A378NH51"/>
<protein>
    <submittedName>
        <fullName evidence="1">Uncharacterized protein</fullName>
    </submittedName>
</protein>
<evidence type="ECO:0000313" key="2">
    <source>
        <dbReference type="Proteomes" id="UP000254031"/>
    </source>
</evidence>
<gene>
    <name evidence="1" type="ORF">NCTC9380_02547</name>
</gene>